<name>H2BXW1_GILLR</name>
<dbReference type="AlphaFoldDB" id="H2BXW1"/>
<dbReference type="OrthoDB" id="957652at2"/>
<dbReference type="Gene3D" id="3.40.970.30">
    <property type="entry name" value="yp_829618.1 like domains"/>
    <property type="match status" value="1"/>
</dbReference>
<proteinExistence type="predicted"/>
<sequence>MGSFIENEFAEFWISDGILFFVYKPNTIVDFKAAEKIVADRLKLQDEKAFPVFCDTRGIKDVNKEARDYLAKQGSTLAIAVAFLVNFPLNEAIAQFYVKTNKPLVPTKVFTIKDEAMDFLKSFLY</sequence>
<gene>
    <name evidence="2" type="ORF">Gilli_1470</name>
</gene>
<dbReference type="InterPro" id="IPR056695">
    <property type="entry name" value="DUF7793"/>
</dbReference>
<dbReference type="eggNOG" id="ENOG50321Z7">
    <property type="taxonomic scope" value="Bacteria"/>
</dbReference>
<evidence type="ECO:0000259" key="1">
    <source>
        <dbReference type="Pfam" id="PF25056"/>
    </source>
</evidence>
<feature type="domain" description="DUF7793" evidence="1">
    <location>
        <begin position="12"/>
        <end position="123"/>
    </location>
</feature>
<keyword evidence="3" id="KW-1185">Reference proteome</keyword>
<dbReference type="Proteomes" id="UP000003844">
    <property type="component" value="Unassembled WGS sequence"/>
</dbReference>
<dbReference type="Pfam" id="PF25056">
    <property type="entry name" value="DUF7793"/>
    <property type="match status" value="1"/>
</dbReference>
<protein>
    <recommendedName>
        <fullName evidence="1">DUF7793 domain-containing protein</fullName>
    </recommendedName>
</protein>
<organism evidence="2 3">
    <name type="scientific">Gillisia limnaea (strain DSM 15749 / LMG 21470 / R-8282)</name>
    <dbReference type="NCBI Taxonomy" id="865937"/>
    <lineage>
        <taxon>Bacteria</taxon>
        <taxon>Pseudomonadati</taxon>
        <taxon>Bacteroidota</taxon>
        <taxon>Flavobacteriia</taxon>
        <taxon>Flavobacteriales</taxon>
        <taxon>Flavobacteriaceae</taxon>
        <taxon>Gillisia</taxon>
    </lineage>
</organism>
<dbReference type="EMBL" id="JH594606">
    <property type="protein sequence ID" value="EHQ02124.1"/>
    <property type="molecule type" value="Genomic_DNA"/>
</dbReference>
<dbReference type="RefSeq" id="WP_006988436.1">
    <property type="nucleotide sequence ID" value="NZ_JH594606.1"/>
</dbReference>
<reference evidence="3" key="1">
    <citation type="journal article" date="2012" name="Stand. Genomic Sci.">
        <title>Genome sequence of the Antarctic rhodopsins-containing flavobacterium Gillisia limnaea type strain (R-8282(T)).</title>
        <authorList>
            <person name="Riedel T."/>
            <person name="Held B."/>
            <person name="Nolan M."/>
            <person name="Lucas S."/>
            <person name="Lapidus A."/>
            <person name="Tice H."/>
            <person name="Del Rio T.G."/>
            <person name="Cheng J.F."/>
            <person name="Han C."/>
            <person name="Tapia R."/>
            <person name="Goodwin L.A."/>
            <person name="Pitluck S."/>
            <person name="Liolios K."/>
            <person name="Mavromatis K."/>
            <person name="Pagani I."/>
            <person name="Ivanova N."/>
            <person name="Mikhailova N."/>
            <person name="Pati A."/>
            <person name="Chen A."/>
            <person name="Palaniappan K."/>
            <person name="Land M."/>
            <person name="Rohde M."/>
            <person name="Tindall B.J."/>
            <person name="Detter J.C."/>
            <person name="Goker M."/>
            <person name="Bristow J."/>
            <person name="Eisen J.A."/>
            <person name="Markowitz V."/>
            <person name="Hugenholtz P."/>
            <person name="Kyrpides N.C."/>
            <person name="Klenk H.P."/>
            <person name="Woyke T."/>
        </authorList>
    </citation>
    <scope>NUCLEOTIDE SEQUENCE [LARGE SCALE GENOMIC DNA]</scope>
    <source>
        <strain evidence="3">DSM 15749 / LMG 21470 / R-8282</strain>
    </source>
</reference>
<accession>H2BXW1</accession>
<dbReference type="HOGENOM" id="CLU_148750_0_0_10"/>
<dbReference type="Gene3D" id="3.40.1680.10">
    <property type="entry name" value="yp_829618.1 domain like"/>
    <property type="match status" value="1"/>
</dbReference>
<evidence type="ECO:0000313" key="2">
    <source>
        <dbReference type="EMBL" id="EHQ02124.1"/>
    </source>
</evidence>
<evidence type="ECO:0000313" key="3">
    <source>
        <dbReference type="Proteomes" id="UP000003844"/>
    </source>
</evidence>